<feature type="compositionally biased region" description="Basic and acidic residues" evidence="1">
    <location>
        <begin position="58"/>
        <end position="77"/>
    </location>
</feature>
<accession>A0A2M4B7Q2</accession>
<feature type="region of interest" description="Disordered" evidence="1">
    <location>
        <begin position="1"/>
        <end position="22"/>
    </location>
</feature>
<protein>
    <submittedName>
        <fullName evidence="2">Putative secreted protein</fullName>
    </submittedName>
</protein>
<evidence type="ECO:0000256" key="1">
    <source>
        <dbReference type="SAM" id="MobiDB-lite"/>
    </source>
</evidence>
<dbReference type="AlphaFoldDB" id="A0A2M4B7Q2"/>
<name>A0A2M4B7Q2_9DIPT</name>
<evidence type="ECO:0000313" key="2">
    <source>
        <dbReference type="EMBL" id="MBW49084.1"/>
    </source>
</evidence>
<organism evidence="2">
    <name type="scientific">Anopheles triannulatus</name>
    <dbReference type="NCBI Taxonomy" id="58253"/>
    <lineage>
        <taxon>Eukaryota</taxon>
        <taxon>Metazoa</taxon>
        <taxon>Ecdysozoa</taxon>
        <taxon>Arthropoda</taxon>
        <taxon>Hexapoda</taxon>
        <taxon>Insecta</taxon>
        <taxon>Pterygota</taxon>
        <taxon>Neoptera</taxon>
        <taxon>Endopterygota</taxon>
        <taxon>Diptera</taxon>
        <taxon>Nematocera</taxon>
        <taxon>Culicoidea</taxon>
        <taxon>Culicidae</taxon>
        <taxon>Anophelinae</taxon>
        <taxon>Anopheles</taxon>
    </lineage>
</organism>
<sequence>MSSGRFGTALRRTGRSAGRRTGHLLLLGAGVETGDQSRDGGLLRGQYAHQDVQQVRVQGERTQHDVQRYDRPDPSGV</sequence>
<reference evidence="2" key="1">
    <citation type="submission" date="2018-01" db="EMBL/GenBank/DDBJ databases">
        <title>An insight into the sialome of Amazonian anophelines.</title>
        <authorList>
            <person name="Ribeiro J.M."/>
            <person name="Scarpassa V."/>
            <person name="Calvo E."/>
        </authorList>
    </citation>
    <scope>NUCLEOTIDE SEQUENCE</scope>
    <source>
        <tissue evidence="2">Salivary glands</tissue>
    </source>
</reference>
<dbReference type="EMBL" id="GGFK01015763">
    <property type="protein sequence ID" value="MBW49084.1"/>
    <property type="molecule type" value="Transcribed_RNA"/>
</dbReference>
<proteinExistence type="predicted"/>
<feature type="region of interest" description="Disordered" evidence="1">
    <location>
        <begin position="51"/>
        <end position="77"/>
    </location>
</feature>
<feature type="compositionally biased region" description="Basic residues" evidence="1">
    <location>
        <begin position="12"/>
        <end position="22"/>
    </location>
</feature>